<evidence type="ECO:0000256" key="6">
    <source>
        <dbReference type="ARBA" id="ARBA00022989"/>
    </source>
</evidence>
<evidence type="ECO:0000256" key="10">
    <source>
        <dbReference type="ARBA" id="ARBA00025198"/>
    </source>
</evidence>
<dbReference type="HAMAP" id="MF_01398">
    <property type="entry name" value="ATP_synth_b_bprime"/>
    <property type="match status" value="1"/>
</dbReference>
<keyword evidence="7 13" id="KW-0406">Ion transport</keyword>
<keyword evidence="9 13" id="KW-0066">ATP synthesis</keyword>
<protein>
    <recommendedName>
        <fullName evidence="13">ATP synthase subunit b</fullName>
    </recommendedName>
    <alternativeName>
        <fullName evidence="13">ATP synthase F(0) sector subunit b</fullName>
    </alternativeName>
    <alternativeName>
        <fullName evidence="13">ATPase subunit I</fullName>
    </alternativeName>
    <alternativeName>
        <fullName evidence="13">F-type ATPase subunit b</fullName>
        <shortName evidence="13">F-ATPase subunit b</shortName>
    </alternativeName>
</protein>
<proteinExistence type="inferred from homology"/>
<keyword evidence="5 13" id="KW-0375">Hydrogen ion transport</keyword>
<evidence type="ECO:0000256" key="7">
    <source>
        <dbReference type="ARBA" id="ARBA00023065"/>
    </source>
</evidence>
<keyword evidence="8 13" id="KW-0472">Membrane</keyword>
<evidence type="ECO:0000256" key="1">
    <source>
        <dbReference type="ARBA" id="ARBA00005513"/>
    </source>
</evidence>
<organism evidence="15 16">
    <name type="scientific">Fodinibius halophilus</name>
    <dbReference type="NCBI Taxonomy" id="1736908"/>
    <lineage>
        <taxon>Bacteria</taxon>
        <taxon>Pseudomonadati</taxon>
        <taxon>Balneolota</taxon>
        <taxon>Balneolia</taxon>
        <taxon>Balneolales</taxon>
        <taxon>Balneolaceae</taxon>
        <taxon>Fodinibius</taxon>
    </lineage>
</organism>
<keyword evidence="3 13" id="KW-0138">CF(0)</keyword>
<dbReference type="InterPro" id="IPR027417">
    <property type="entry name" value="P-loop_NTPase"/>
</dbReference>
<keyword evidence="13" id="KW-1003">Cell membrane</keyword>
<dbReference type="Proteomes" id="UP000479132">
    <property type="component" value="Unassembled WGS sequence"/>
</dbReference>
<comment type="function">
    <text evidence="11">Component of the F(0) channel, it forms part of the peripheral stalk, linking F(1) to F(0). The b'-subunit is a diverged and duplicated form of b found in plants and photosynthetic bacteria.</text>
</comment>
<dbReference type="InterPro" id="IPR050059">
    <property type="entry name" value="ATP_synthase_B_chain"/>
</dbReference>
<accession>A0A6M1TCY1</accession>
<dbReference type="GO" id="GO:0045259">
    <property type="term" value="C:proton-transporting ATP synthase complex"/>
    <property type="evidence" value="ECO:0007669"/>
    <property type="project" value="UniProtKB-KW"/>
</dbReference>
<sequence length="258" mass="29825">MVAQIVNFLILLALLKRFLFGPIQDIMTKREEQVASRLNEARKKLAEAEAKKKNYQHKLDELERSKKEMLQDAKEQAAQTQKQLEHEAREEIEKMQHNWKEALASEKEAFFKELHRQATFNIINILKKLVQELSNSTLEKETVNVFIEKLQSLGKEEQQKITTAVSGGEAQTVSVISSFELNNEMQQQITGSIKRLFLDDFKCIFEVSSSIGFGIELSTDGWKIGWDANIYLEDLKRNIEQLFTSDVETIQQQTTQNE</sequence>
<evidence type="ECO:0000256" key="8">
    <source>
        <dbReference type="ARBA" id="ARBA00023136"/>
    </source>
</evidence>
<comment type="caution">
    <text evidence="15">The sequence shown here is derived from an EMBL/GenBank/DDBJ whole genome shotgun (WGS) entry which is preliminary data.</text>
</comment>
<dbReference type="PANTHER" id="PTHR33445">
    <property type="entry name" value="ATP SYNTHASE SUBUNIT B', CHLOROPLASTIC"/>
    <property type="match status" value="1"/>
</dbReference>
<dbReference type="GO" id="GO:0046961">
    <property type="term" value="F:proton-transporting ATPase activity, rotational mechanism"/>
    <property type="evidence" value="ECO:0007669"/>
    <property type="project" value="TreeGrafter"/>
</dbReference>
<dbReference type="Pfam" id="PF00430">
    <property type="entry name" value="ATP-synt_B"/>
    <property type="match status" value="1"/>
</dbReference>
<comment type="subcellular location">
    <subcellularLocation>
        <location evidence="13">Cell membrane</location>
        <topology evidence="13">Single-pass membrane protein</topology>
    </subcellularLocation>
    <subcellularLocation>
        <location evidence="12">Endomembrane system</location>
        <topology evidence="12">Single-pass membrane protein</topology>
    </subcellularLocation>
</comment>
<dbReference type="CDD" id="cd06503">
    <property type="entry name" value="ATP-synt_Fo_b"/>
    <property type="match status" value="1"/>
</dbReference>
<dbReference type="GO" id="GO:0005886">
    <property type="term" value="C:plasma membrane"/>
    <property type="evidence" value="ECO:0007669"/>
    <property type="project" value="UniProtKB-SubCell"/>
</dbReference>
<evidence type="ECO:0000313" key="15">
    <source>
        <dbReference type="EMBL" id="NGP89871.1"/>
    </source>
</evidence>
<dbReference type="EMBL" id="JAALLS010000026">
    <property type="protein sequence ID" value="NGP89871.1"/>
    <property type="molecule type" value="Genomic_DNA"/>
</dbReference>
<keyword evidence="6 13" id="KW-1133">Transmembrane helix</keyword>
<reference evidence="15 16" key="1">
    <citation type="submission" date="2020-02" db="EMBL/GenBank/DDBJ databases">
        <title>Aliifodinibius halophilus 2W32, complete genome.</title>
        <authorList>
            <person name="Li Y."/>
            <person name="Wu S."/>
        </authorList>
    </citation>
    <scope>NUCLEOTIDE SEQUENCE [LARGE SCALE GENOMIC DNA]</scope>
    <source>
        <strain evidence="15 16">2W32</strain>
    </source>
</reference>
<comment type="subunit">
    <text evidence="13">F-type ATPases have 2 components, F(1) - the catalytic core - and F(0) - the membrane proton channel. F(1) has five subunits: alpha(3), beta(3), gamma(1), delta(1), epsilon(1). F(0) has three main subunits: a(1), b(2) and c(10-14). The alpha and beta chains form an alternating ring which encloses part of the gamma chain. F(1) is attached to F(0) by a central stalk formed by the gamma and epsilon chains, while a peripheral stalk is formed by the delta and b chains.</text>
</comment>
<dbReference type="GO" id="GO:0046933">
    <property type="term" value="F:proton-transporting ATP synthase activity, rotational mechanism"/>
    <property type="evidence" value="ECO:0007669"/>
    <property type="project" value="UniProtKB-UniRule"/>
</dbReference>
<name>A0A6M1TCY1_9BACT</name>
<keyword evidence="2 13" id="KW-0813">Transport</keyword>
<evidence type="ECO:0000256" key="11">
    <source>
        <dbReference type="ARBA" id="ARBA00025614"/>
    </source>
</evidence>
<evidence type="ECO:0000256" key="5">
    <source>
        <dbReference type="ARBA" id="ARBA00022781"/>
    </source>
</evidence>
<evidence type="ECO:0000256" key="13">
    <source>
        <dbReference type="HAMAP-Rule" id="MF_01398"/>
    </source>
</evidence>
<evidence type="ECO:0000256" key="2">
    <source>
        <dbReference type="ARBA" id="ARBA00022448"/>
    </source>
</evidence>
<dbReference type="AlphaFoldDB" id="A0A6M1TCY1"/>
<comment type="function">
    <text evidence="10 13">F(1)F(0) ATP synthase produces ATP from ADP in the presence of a proton or sodium gradient. F-type ATPases consist of two structural domains, F(1) containing the extramembraneous catalytic core and F(0) containing the membrane proton channel, linked together by a central stalk and a peripheral stalk. During catalysis, ATP synthesis in the catalytic domain of F(1) is coupled via a rotary mechanism of the central stalk subunits to proton translocation.</text>
</comment>
<evidence type="ECO:0000313" key="16">
    <source>
        <dbReference type="Proteomes" id="UP000479132"/>
    </source>
</evidence>
<gene>
    <name evidence="13" type="primary">atpF</name>
    <name evidence="15" type="ORF">G3569_16045</name>
</gene>
<dbReference type="PANTHER" id="PTHR33445:SF2">
    <property type="entry name" value="ATP SYNTHASE SUBUNIT B', CHLOROPLASTIC"/>
    <property type="match status" value="1"/>
</dbReference>
<feature type="coiled-coil region" evidence="14">
    <location>
        <begin position="31"/>
        <end position="98"/>
    </location>
</feature>
<keyword evidence="16" id="KW-1185">Reference proteome</keyword>
<dbReference type="InterPro" id="IPR002146">
    <property type="entry name" value="ATP_synth_b/b'su_bac/chlpt"/>
</dbReference>
<comment type="similarity">
    <text evidence="1 13">Belongs to the ATPase B chain family.</text>
</comment>
<evidence type="ECO:0000256" key="12">
    <source>
        <dbReference type="ARBA" id="ARBA00037847"/>
    </source>
</evidence>
<keyword evidence="14" id="KW-0175">Coiled coil</keyword>
<evidence type="ECO:0000256" key="9">
    <source>
        <dbReference type="ARBA" id="ARBA00023310"/>
    </source>
</evidence>
<keyword evidence="4 13" id="KW-0812">Transmembrane</keyword>
<dbReference type="GO" id="GO:0012505">
    <property type="term" value="C:endomembrane system"/>
    <property type="evidence" value="ECO:0007669"/>
    <property type="project" value="UniProtKB-SubCell"/>
</dbReference>
<evidence type="ECO:0000256" key="4">
    <source>
        <dbReference type="ARBA" id="ARBA00022692"/>
    </source>
</evidence>
<evidence type="ECO:0000256" key="14">
    <source>
        <dbReference type="SAM" id="Coils"/>
    </source>
</evidence>
<dbReference type="Gene3D" id="3.40.50.300">
    <property type="entry name" value="P-loop containing nucleotide triphosphate hydrolases"/>
    <property type="match status" value="1"/>
</dbReference>
<evidence type="ECO:0000256" key="3">
    <source>
        <dbReference type="ARBA" id="ARBA00022547"/>
    </source>
</evidence>